<keyword evidence="2 3" id="KW-0040">ANK repeat</keyword>
<comment type="caution">
    <text evidence="5">The sequence shown here is derived from an EMBL/GenBank/DDBJ whole genome shotgun (WGS) entry which is preliminary data.</text>
</comment>
<dbReference type="PROSITE" id="PS50297">
    <property type="entry name" value="ANK_REP_REGION"/>
    <property type="match status" value="1"/>
</dbReference>
<dbReference type="EMBL" id="CAXITT010000689">
    <property type="protein sequence ID" value="CAL1545237.1"/>
    <property type="molecule type" value="Genomic_DNA"/>
</dbReference>
<evidence type="ECO:0000313" key="5">
    <source>
        <dbReference type="EMBL" id="CAL1545237.1"/>
    </source>
</evidence>
<feature type="repeat" description="ANK" evidence="3">
    <location>
        <begin position="40"/>
        <end position="72"/>
    </location>
</feature>
<evidence type="ECO:0000256" key="2">
    <source>
        <dbReference type="ARBA" id="ARBA00023043"/>
    </source>
</evidence>
<evidence type="ECO:0000256" key="3">
    <source>
        <dbReference type="PROSITE-ProRule" id="PRU00023"/>
    </source>
</evidence>
<proteinExistence type="predicted"/>
<feature type="region of interest" description="Disordered" evidence="4">
    <location>
        <begin position="137"/>
        <end position="194"/>
    </location>
</feature>
<dbReference type="Pfam" id="PF12796">
    <property type="entry name" value="Ank_2"/>
    <property type="match status" value="1"/>
</dbReference>
<reference evidence="5 6" key="1">
    <citation type="submission" date="2024-04" db="EMBL/GenBank/DDBJ databases">
        <authorList>
            <consortium name="Genoscope - CEA"/>
            <person name="William W."/>
        </authorList>
    </citation>
    <scope>NUCLEOTIDE SEQUENCE [LARGE SCALE GENOMIC DNA]</scope>
</reference>
<evidence type="ECO:0008006" key="7">
    <source>
        <dbReference type="Google" id="ProtNLM"/>
    </source>
</evidence>
<name>A0AAV2IF75_LYMST</name>
<evidence type="ECO:0000256" key="4">
    <source>
        <dbReference type="SAM" id="MobiDB-lite"/>
    </source>
</evidence>
<keyword evidence="6" id="KW-1185">Reference proteome</keyword>
<dbReference type="PANTHER" id="PTHR24201">
    <property type="entry name" value="ANK_REP_REGION DOMAIN-CONTAINING PROTEIN"/>
    <property type="match status" value="1"/>
</dbReference>
<dbReference type="PANTHER" id="PTHR24201:SF15">
    <property type="entry name" value="ANKYRIN REPEAT DOMAIN-CONTAINING PROTEIN 66"/>
    <property type="match status" value="1"/>
</dbReference>
<evidence type="ECO:0000313" key="6">
    <source>
        <dbReference type="Proteomes" id="UP001497497"/>
    </source>
</evidence>
<dbReference type="InterPro" id="IPR050776">
    <property type="entry name" value="Ank_Repeat/CDKN_Inhibitor"/>
</dbReference>
<feature type="repeat" description="ANK" evidence="3">
    <location>
        <begin position="73"/>
        <end position="105"/>
    </location>
</feature>
<organism evidence="5 6">
    <name type="scientific">Lymnaea stagnalis</name>
    <name type="common">Great pond snail</name>
    <name type="synonym">Helix stagnalis</name>
    <dbReference type="NCBI Taxonomy" id="6523"/>
    <lineage>
        <taxon>Eukaryota</taxon>
        <taxon>Metazoa</taxon>
        <taxon>Spiralia</taxon>
        <taxon>Lophotrochozoa</taxon>
        <taxon>Mollusca</taxon>
        <taxon>Gastropoda</taxon>
        <taxon>Heterobranchia</taxon>
        <taxon>Euthyneura</taxon>
        <taxon>Panpulmonata</taxon>
        <taxon>Hygrophila</taxon>
        <taxon>Lymnaeoidea</taxon>
        <taxon>Lymnaeidae</taxon>
        <taxon>Lymnaea</taxon>
    </lineage>
</organism>
<dbReference type="InterPro" id="IPR002110">
    <property type="entry name" value="Ankyrin_rpt"/>
</dbReference>
<dbReference type="SUPFAM" id="SSF48403">
    <property type="entry name" value="Ankyrin repeat"/>
    <property type="match status" value="1"/>
</dbReference>
<dbReference type="Proteomes" id="UP001497497">
    <property type="component" value="Unassembled WGS sequence"/>
</dbReference>
<feature type="compositionally biased region" description="Basic and acidic residues" evidence="4">
    <location>
        <begin position="147"/>
        <end position="166"/>
    </location>
</feature>
<gene>
    <name evidence="5" type="ORF">GSLYS_00018720001</name>
</gene>
<dbReference type="Gene3D" id="1.25.40.20">
    <property type="entry name" value="Ankyrin repeat-containing domain"/>
    <property type="match status" value="2"/>
</dbReference>
<dbReference type="AlphaFoldDB" id="A0AAV2IF75"/>
<dbReference type="InterPro" id="IPR036770">
    <property type="entry name" value="Ankyrin_rpt-contain_sf"/>
</dbReference>
<accession>A0AAV2IF75</accession>
<dbReference type="SMART" id="SM00248">
    <property type="entry name" value="ANK"/>
    <property type="match status" value="4"/>
</dbReference>
<protein>
    <recommendedName>
        <fullName evidence="7">Ankyrin repeat domain-containing protein 66</fullName>
    </recommendedName>
</protein>
<evidence type="ECO:0000256" key="1">
    <source>
        <dbReference type="ARBA" id="ARBA00022737"/>
    </source>
</evidence>
<sequence length="194" mass="21746">MTTMEKLEIHEAASSGDYDALQEIIKCGKFDVNLGDLDWGDKTPLHWACQKGFVECVRLLLDNGANGTARTVTGWTPAHFAAESGRITALRALQASNVRVDKRDNYGCTPKRLAEIYDHQECVKFLQQAEQEIAERRQTLGGEESSGDEREITDRPVTEVKTEDKTIVAPPIVRKGSTQKEQKKKKTRVVACRR</sequence>
<dbReference type="PROSITE" id="PS50088">
    <property type="entry name" value="ANK_REPEAT"/>
    <property type="match status" value="2"/>
</dbReference>
<keyword evidence="1" id="KW-0677">Repeat</keyword>
<feature type="compositionally biased region" description="Basic residues" evidence="4">
    <location>
        <begin position="182"/>
        <end position="194"/>
    </location>
</feature>